<dbReference type="InterPro" id="IPR017850">
    <property type="entry name" value="Alkaline_phosphatase_core_sf"/>
</dbReference>
<keyword evidence="5" id="KW-1185">Reference proteome</keyword>
<dbReference type="RefSeq" id="WP_126806772.1">
    <property type="nucleotide sequence ID" value="NZ_NGKA01000002.1"/>
</dbReference>
<reference evidence="4 5" key="1">
    <citation type="submission" date="2017-05" db="EMBL/GenBank/DDBJ databases">
        <title>Vagococcus spp. assemblies.</title>
        <authorList>
            <person name="Gulvik C.A."/>
        </authorList>
    </citation>
    <scope>NUCLEOTIDE SEQUENCE [LARGE SCALE GENOMIC DNA]</scope>
    <source>
        <strain evidence="4 5">CCUG 51432</strain>
    </source>
</reference>
<dbReference type="InterPro" id="IPR000917">
    <property type="entry name" value="Sulfatase_N"/>
</dbReference>
<feature type="domain" description="Sulfatase N-terminal" evidence="3">
    <location>
        <begin position="3"/>
        <end position="288"/>
    </location>
</feature>
<dbReference type="SUPFAM" id="SSF53649">
    <property type="entry name" value="Alkaline phosphatase-like"/>
    <property type="match status" value="1"/>
</dbReference>
<organism evidence="4 5">
    <name type="scientific">Vagococcus elongatus</name>
    <dbReference type="NCBI Taxonomy" id="180344"/>
    <lineage>
        <taxon>Bacteria</taxon>
        <taxon>Bacillati</taxon>
        <taxon>Bacillota</taxon>
        <taxon>Bacilli</taxon>
        <taxon>Lactobacillales</taxon>
        <taxon>Enterococcaceae</taxon>
        <taxon>Vagococcus</taxon>
    </lineage>
</organism>
<comment type="similarity">
    <text evidence="1">Belongs to the sulfatase family.</text>
</comment>
<evidence type="ECO:0000313" key="5">
    <source>
        <dbReference type="Proteomes" id="UP000287605"/>
    </source>
</evidence>
<sequence length="451" mass="50996">MKPNIIFMISHDSGRMFSNYGYKVETPNFDYLAQQSVQFNNYFCSAPQCSPSRGSILTGKYPHNNGLMGLAHLGFAINSKTETLPKILTKNGYETTLVGLSHETINTPPKIEDRIFSSTTELGYENYIAVDGDRASKVATSVINYLSARDSQRPFYLNAGFFETHRDFDEYQPYADKRSEVKPFDFLKDTPKVRKDVGLFNGSLKVLDAAVGRIVNFIENSQYKNDTIIIFTTDHGVAFPGAKGTLKNSGLGTALLIGMPNSSQKNVQKDALLCNVDLMPTLLELTGITAPKDIDGKSFASLLKSDIDEGREEFFTELTWHDRYQPMRGIRTRKYSYVRNFADGPKIYVTVDAHLSLSGEEMRDECYIPNEPEELYDLQKDPLEKNNIINDENYFDIAEKLRKKVNTWMIETEDPLLKGDIKGVGSSRWEKEISEGRAYPGRKIFNESLNS</sequence>
<evidence type="ECO:0000256" key="2">
    <source>
        <dbReference type="ARBA" id="ARBA00022801"/>
    </source>
</evidence>
<name>A0A430B4A9_9ENTE</name>
<evidence type="ECO:0000256" key="1">
    <source>
        <dbReference type="ARBA" id="ARBA00008779"/>
    </source>
</evidence>
<evidence type="ECO:0000313" key="4">
    <source>
        <dbReference type="EMBL" id="RSU15143.1"/>
    </source>
</evidence>
<dbReference type="InterPro" id="IPR050738">
    <property type="entry name" value="Sulfatase"/>
</dbReference>
<proteinExistence type="inferred from homology"/>
<dbReference type="AlphaFoldDB" id="A0A430B4A9"/>
<comment type="caution">
    <text evidence="4">The sequence shown here is derived from an EMBL/GenBank/DDBJ whole genome shotgun (WGS) entry which is preliminary data.</text>
</comment>
<evidence type="ECO:0000259" key="3">
    <source>
        <dbReference type="Pfam" id="PF00884"/>
    </source>
</evidence>
<dbReference type="PANTHER" id="PTHR42693:SF53">
    <property type="entry name" value="ENDO-4-O-SULFATASE"/>
    <property type="match status" value="1"/>
</dbReference>
<dbReference type="CDD" id="cd16027">
    <property type="entry name" value="SGSH"/>
    <property type="match status" value="1"/>
</dbReference>
<dbReference type="OrthoDB" id="9762324at2"/>
<dbReference type="Gene3D" id="3.40.720.10">
    <property type="entry name" value="Alkaline Phosphatase, subunit A"/>
    <property type="match status" value="1"/>
</dbReference>
<gene>
    <name evidence="4" type="ORF">CBF29_02080</name>
</gene>
<dbReference type="Proteomes" id="UP000287605">
    <property type="component" value="Unassembled WGS sequence"/>
</dbReference>
<protein>
    <submittedName>
        <fullName evidence="4">Sulfatase</fullName>
    </submittedName>
</protein>
<dbReference type="GO" id="GO:0004065">
    <property type="term" value="F:arylsulfatase activity"/>
    <property type="evidence" value="ECO:0007669"/>
    <property type="project" value="TreeGrafter"/>
</dbReference>
<dbReference type="EMBL" id="NGKA01000002">
    <property type="protein sequence ID" value="RSU15143.1"/>
    <property type="molecule type" value="Genomic_DNA"/>
</dbReference>
<keyword evidence="2" id="KW-0378">Hydrolase</keyword>
<dbReference type="Pfam" id="PF00884">
    <property type="entry name" value="Sulfatase"/>
    <property type="match status" value="1"/>
</dbReference>
<dbReference type="PANTHER" id="PTHR42693">
    <property type="entry name" value="ARYLSULFATASE FAMILY MEMBER"/>
    <property type="match status" value="1"/>
</dbReference>
<accession>A0A430B4A9</accession>